<evidence type="ECO:0000259" key="6">
    <source>
        <dbReference type="Pfam" id="PF14378"/>
    </source>
</evidence>
<protein>
    <submittedName>
        <fullName evidence="7">Phosphatase PAP2 family protein</fullName>
    </submittedName>
</protein>
<proteinExistence type="predicted"/>
<dbReference type="PANTHER" id="PTHR31310:SF7">
    <property type="entry name" value="PA-PHOSPHATASE RELATED-FAMILY PROTEIN DDB_G0268928"/>
    <property type="match status" value="1"/>
</dbReference>
<dbReference type="RefSeq" id="WP_205356461.1">
    <property type="nucleotide sequence ID" value="NZ_JADKYB010000004.1"/>
</dbReference>
<evidence type="ECO:0000313" key="8">
    <source>
        <dbReference type="Proteomes" id="UP000749040"/>
    </source>
</evidence>
<name>A0ABS2TP26_9ACTN</name>
<dbReference type="PANTHER" id="PTHR31310">
    <property type="match status" value="1"/>
</dbReference>
<dbReference type="Pfam" id="PF14378">
    <property type="entry name" value="PAP2_3"/>
    <property type="match status" value="1"/>
</dbReference>
<keyword evidence="8" id="KW-1185">Reference proteome</keyword>
<dbReference type="EMBL" id="JADKYB010000004">
    <property type="protein sequence ID" value="MBM9504577.1"/>
    <property type="molecule type" value="Genomic_DNA"/>
</dbReference>
<evidence type="ECO:0000313" key="7">
    <source>
        <dbReference type="EMBL" id="MBM9504577.1"/>
    </source>
</evidence>
<reference evidence="7 8" key="1">
    <citation type="submission" date="2021-01" db="EMBL/GenBank/DDBJ databases">
        <title>Streptomyces acididurans sp. nov., isolated from a peat swamp forest soil.</title>
        <authorList>
            <person name="Chantavorakit T."/>
            <person name="Duangmal K."/>
        </authorList>
    </citation>
    <scope>NUCLEOTIDE SEQUENCE [LARGE SCALE GENOMIC DNA]</scope>
    <source>
        <strain evidence="7 8">KK5PA1</strain>
    </source>
</reference>
<keyword evidence="4 5" id="KW-0472">Membrane</keyword>
<dbReference type="CDD" id="cd03386">
    <property type="entry name" value="PAP2_Aur1_like"/>
    <property type="match status" value="1"/>
</dbReference>
<sequence>MIHGTTSTALLPDRWPTPRLPLPDRLPRLLPELLLLVSVNAVYKYGRKLANHHPLEATHHADHVWSLERTLHLPSERSVQDLLLHSHTLVHIANYLYATVHFPAMVLFLGYMFLRHRAHYLWIRRAVVIQTMLALLGHVFFPLAPPRLLPGAGMVDTAQVYGPSVYGSKPDTGSMSNQFAAMPSLHVGWALAIAVGLIAATRSRRRYLWLLHPLLTLLIVVSTANHYWLDGLAGSALLGVALAIIPAPDADAPQPPPVQWPRPFRA</sequence>
<dbReference type="InterPro" id="IPR052185">
    <property type="entry name" value="IPC_Synthase-Related"/>
</dbReference>
<comment type="caution">
    <text evidence="7">The sequence shown here is derived from an EMBL/GenBank/DDBJ whole genome shotgun (WGS) entry which is preliminary data.</text>
</comment>
<keyword evidence="3 5" id="KW-1133">Transmembrane helix</keyword>
<keyword evidence="2 5" id="KW-0812">Transmembrane</keyword>
<comment type="subcellular location">
    <subcellularLocation>
        <location evidence="1">Membrane</location>
        <topology evidence="1">Multi-pass membrane protein</topology>
    </subcellularLocation>
</comment>
<organism evidence="7 8">
    <name type="scientific">Actinacidiphila acididurans</name>
    <dbReference type="NCBI Taxonomy" id="2784346"/>
    <lineage>
        <taxon>Bacteria</taxon>
        <taxon>Bacillati</taxon>
        <taxon>Actinomycetota</taxon>
        <taxon>Actinomycetes</taxon>
        <taxon>Kitasatosporales</taxon>
        <taxon>Streptomycetaceae</taxon>
        <taxon>Actinacidiphila</taxon>
    </lineage>
</organism>
<feature type="transmembrane region" description="Helical" evidence="5">
    <location>
        <begin position="207"/>
        <end position="228"/>
    </location>
</feature>
<evidence type="ECO:0000256" key="2">
    <source>
        <dbReference type="ARBA" id="ARBA00022692"/>
    </source>
</evidence>
<dbReference type="InterPro" id="IPR026841">
    <property type="entry name" value="Aur1/Ipt1"/>
</dbReference>
<feature type="transmembrane region" description="Helical" evidence="5">
    <location>
        <begin position="92"/>
        <end position="114"/>
    </location>
</feature>
<accession>A0ABS2TP26</accession>
<evidence type="ECO:0000256" key="4">
    <source>
        <dbReference type="ARBA" id="ARBA00023136"/>
    </source>
</evidence>
<feature type="domain" description="Inositolphosphotransferase Aur1/Ipt1" evidence="6">
    <location>
        <begin position="64"/>
        <end position="243"/>
    </location>
</feature>
<feature type="transmembrane region" description="Helical" evidence="5">
    <location>
        <begin position="179"/>
        <end position="200"/>
    </location>
</feature>
<evidence type="ECO:0000256" key="3">
    <source>
        <dbReference type="ARBA" id="ARBA00022989"/>
    </source>
</evidence>
<feature type="transmembrane region" description="Helical" evidence="5">
    <location>
        <begin position="126"/>
        <end position="144"/>
    </location>
</feature>
<evidence type="ECO:0000256" key="1">
    <source>
        <dbReference type="ARBA" id="ARBA00004141"/>
    </source>
</evidence>
<gene>
    <name evidence="7" type="ORF">ITX44_08510</name>
</gene>
<dbReference type="Proteomes" id="UP000749040">
    <property type="component" value="Unassembled WGS sequence"/>
</dbReference>
<evidence type="ECO:0000256" key="5">
    <source>
        <dbReference type="SAM" id="Phobius"/>
    </source>
</evidence>